<feature type="region of interest" description="Disordered" evidence="1">
    <location>
        <begin position="1"/>
        <end position="20"/>
    </location>
</feature>
<comment type="caution">
    <text evidence="2">The sequence shown here is derived from an EMBL/GenBank/DDBJ whole genome shotgun (WGS) entry which is preliminary data.</text>
</comment>
<sequence>MSSKLRTGISGGQRVSLKGPVPLDQTGWEGSVGRPAVRLEGSSATINLNALSMAVRRSVGHDGMRKEDAEAIASNILNFFGFNERIIDNVLEPDDRDTFYMLEDCGILETERDETTLYDGREWRIHYWMFRKDRILELAREEAEATGETLESPTLVRLPTPPSLGGVSFPPADHDIYHHLGDHVWQKDEEEDGFSSPDELPPRIPRDRDRED</sequence>
<dbReference type="EMBL" id="AUZY01008160">
    <property type="protein sequence ID" value="EQD47146.1"/>
    <property type="molecule type" value="Genomic_DNA"/>
</dbReference>
<proteinExistence type="predicted"/>
<dbReference type="AlphaFoldDB" id="T0ZG31"/>
<name>T0ZG31_9ZZZZ</name>
<feature type="region of interest" description="Disordered" evidence="1">
    <location>
        <begin position="187"/>
        <end position="212"/>
    </location>
</feature>
<evidence type="ECO:0000313" key="2">
    <source>
        <dbReference type="EMBL" id="EQD47146.1"/>
    </source>
</evidence>
<feature type="compositionally biased region" description="Basic and acidic residues" evidence="1">
    <location>
        <begin position="200"/>
        <end position="212"/>
    </location>
</feature>
<dbReference type="Pfam" id="PF19479">
    <property type="entry name" value="DUF6015"/>
    <property type="match status" value="1"/>
</dbReference>
<organism evidence="2">
    <name type="scientific">mine drainage metagenome</name>
    <dbReference type="NCBI Taxonomy" id="410659"/>
    <lineage>
        <taxon>unclassified sequences</taxon>
        <taxon>metagenomes</taxon>
        <taxon>ecological metagenomes</taxon>
    </lineage>
</organism>
<accession>T0ZG31</accession>
<evidence type="ECO:0000256" key="1">
    <source>
        <dbReference type="SAM" id="MobiDB-lite"/>
    </source>
</evidence>
<dbReference type="InterPro" id="IPR046057">
    <property type="entry name" value="DUF6015"/>
</dbReference>
<protein>
    <submittedName>
        <fullName evidence="2">Uncharacterized protein</fullName>
    </submittedName>
</protein>
<reference evidence="2" key="1">
    <citation type="submission" date="2013-08" db="EMBL/GenBank/DDBJ databases">
        <authorList>
            <person name="Mendez C."/>
            <person name="Richter M."/>
            <person name="Ferrer M."/>
            <person name="Sanchez J."/>
        </authorList>
    </citation>
    <scope>NUCLEOTIDE SEQUENCE</scope>
</reference>
<feature type="region of interest" description="Disordered" evidence="1">
    <location>
        <begin position="145"/>
        <end position="171"/>
    </location>
</feature>
<reference evidence="2" key="2">
    <citation type="journal article" date="2014" name="ISME J.">
        <title>Microbial stratification in low pH oxic and suboxic macroscopic growths along an acid mine drainage.</title>
        <authorList>
            <person name="Mendez-Garcia C."/>
            <person name="Mesa V."/>
            <person name="Sprenger R.R."/>
            <person name="Richter M."/>
            <person name="Diez M.S."/>
            <person name="Solano J."/>
            <person name="Bargiela R."/>
            <person name="Golyshina O.V."/>
            <person name="Manteca A."/>
            <person name="Ramos J.L."/>
            <person name="Gallego J.R."/>
            <person name="Llorente I."/>
            <person name="Martins Dos Santos V.A."/>
            <person name="Jensen O.N."/>
            <person name="Pelaez A.I."/>
            <person name="Sanchez J."/>
            <person name="Ferrer M."/>
        </authorList>
    </citation>
    <scope>NUCLEOTIDE SEQUENCE</scope>
</reference>
<gene>
    <name evidence="2" type="ORF">B1B_12459</name>
</gene>